<organism evidence="3 4">
    <name type="scientific">Mucor saturninus</name>
    <dbReference type="NCBI Taxonomy" id="64648"/>
    <lineage>
        <taxon>Eukaryota</taxon>
        <taxon>Fungi</taxon>
        <taxon>Fungi incertae sedis</taxon>
        <taxon>Mucoromycota</taxon>
        <taxon>Mucoromycotina</taxon>
        <taxon>Mucoromycetes</taxon>
        <taxon>Mucorales</taxon>
        <taxon>Mucorineae</taxon>
        <taxon>Mucoraceae</taxon>
        <taxon>Mucor</taxon>
    </lineage>
</organism>
<feature type="compositionally biased region" description="Polar residues" evidence="1">
    <location>
        <begin position="32"/>
        <end position="44"/>
    </location>
</feature>
<feature type="region of interest" description="Disordered" evidence="1">
    <location>
        <begin position="23"/>
        <end position="44"/>
    </location>
</feature>
<comment type="caution">
    <text evidence="3">The sequence shown here is derived from an EMBL/GenBank/DDBJ whole genome shotgun (WGS) entry which is preliminary data.</text>
</comment>
<evidence type="ECO:0000313" key="4">
    <source>
        <dbReference type="Proteomes" id="UP000603453"/>
    </source>
</evidence>
<feature type="signal peptide" evidence="2">
    <location>
        <begin position="1"/>
        <end position="18"/>
    </location>
</feature>
<keyword evidence="2" id="KW-0732">Signal</keyword>
<proteinExistence type="predicted"/>
<feature type="chain" id="PRO_5034722082" evidence="2">
    <location>
        <begin position="19"/>
        <end position="82"/>
    </location>
</feature>
<keyword evidence="4" id="KW-1185">Reference proteome</keyword>
<gene>
    <name evidence="3" type="ORF">INT47_011507</name>
</gene>
<accession>A0A8H7QPC1</accession>
<dbReference type="EMBL" id="JAEPRD010000156">
    <property type="protein sequence ID" value="KAG2196002.1"/>
    <property type="molecule type" value="Genomic_DNA"/>
</dbReference>
<name>A0A8H7QPC1_9FUNG</name>
<protein>
    <submittedName>
        <fullName evidence="3">Uncharacterized protein</fullName>
    </submittedName>
</protein>
<evidence type="ECO:0000256" key="1">
    <source>
        <dbReference type="SAM" id="MobiDB-lite"/>
    </source>
</evidence>
<evidence type="ECO:0000256" key="2">
    <source>
        <dbReference type="SAM" id="SignalP"/>
    </source>
</evidence>
<reference evidence="3" key="1">
    <citation type="submission" date="2020-12" db="EMBL/GenBank/DDBJ databases">
        <title>Metabolic potential, ecology and presence of endohyphal bacteria is reflected in genomic diversity of Mucoromycotina.</title>
        <authorList>
            <person name="Muszewska A."/>
            <person name="Okrasinska A."/>
            <person name="Steczkiewicz K."/>
            <person name="Drgas O."/>
            <person name="Orlowska M."/>
            <person name="Perlinska-Lenart U."/>
            <person name="Aleksandrzak-Piekarczyk T."/>
            <person name="Szatraj K."/>
            <person name="Zielenkiewicz U."/>
            <person name="Pilsyk S."/>
            <person name="Malc E."/>
            <person name="Mieczkowski P."/>
            <person name="Kruszewska J.S."/>
            <person name="Biernat P."/>
            <person name="Pawlowska J."/>
        </authorList>
    </citation>
    <scope>NUCLEOTIDE SEQUENCE</scope>
    <source>
        <strain evidence="3">WA0000017839</strain>
    </source>
</reference>
<evidence type="ECO:0000313" key="3">
    <source>
        <dbReference type="EMBL" id="KAG2196002.1"/>
    </source>
</evidence>
<dbReference type="AlphaFoldDB" id="A0A8H7QPC1"/>
<dbReference type="Proteomes" id="UP000603453">
    <property type="component" value="Unassembled WGS sequence"/>
</dbReference>
<sequence>MKFISALTIAFCAVVVSAAPHGGDTDVEIHDQSNNPKSQVTQYQDNDGNVGGLLELLGIHGIFLFSPNSGNTDNRQQAQIKN</sequence>